<dbReference type="CDD" id="cd12107">
    <property type="entry name" value="Hemerythrin"/>
    <property type="match status" value="1"/>
</dbReference>
<evidence type="ECO:0000256" key="2">
    <source>
        <dbReference type="ARBA" id="ARBA00022723"/>
    </source>
</evidence>
<proteinExistence type="inferred from homology"/>
<dbReference type="AlphaFoldDB" id="A0A5C1Q3U3"/>
<comment type="similarity">
    <text evidence="1">Belongs to the hemerythrin family.</text>
</comment>
<dbReference type="Pfam" id="PF01814">
    <property type="entry name" value="Hemerythrin"/>
    <property type="match status" value="1"/>
</dbReference>
<organism evidence="6 7">
    <name type="scientific">Sphaerotilus sulfidivorans</name>
    <dbReference type="NCBI Taxonomy" id="639200"/>
    <lineage>
        <taxon>Bacteria</taxon>
        <taxon>Pseudomonadati</taxon>
        <taxon>Pseudomonadota</taxon>
        <taxon>Betaproteobacteria</taxon>
        <taxon>Burkholderiales</taxon>
        <taxon>Sphaerotilaceae</taxon>
        <taxon>Sphaerotilus</taxon>
    </lineage>
</organism>
<evidence type="ECO:0000259" key="5">
    <source>
        <dbReference type="Pfam" id="PF01814"/>
    </source>
</evidence>
<dbReference type="NCBIfam" id="TIGR02481">
    <property type="entry name" value="hemeryth_dom"/>
    <property type="match status" value="1"/>
</dbReference>
<dbReference type="InterPro" id="IPR050669">
    <property type="entry name" value="Hemerythrin"/>
</dbReference>
<dbReference type="GO" id="GO:0046872">
    <property type="term" value="F:metal ion binding"/>
    <property type="evidence" value="ECO:0007669"/>
    <property type="project" value="UniProtKB-KW"/>
</dbReference>
<keyword evidence="2" id="KW-0479">Metal-binding</keyword>
<evidence type="ECO:0000256" key="3">
    <source>
        <dbReference type="ARBA" id="ARBA00023004"/>
    </source>
</evidence>
<sequence>MTAGGTGYPRPLARHQARRTARLLGWTVCTPVPPVSPASRPAPSRQEAATMSEITTAIAWNDQLLNHHPEMDATHREFVDHLAQVQAALAGPQDELLARYDAMLEHTVEHFAQEDRWMKDLGFSADNCHSSQHGQVLAVMREVRRQHAEGQSDLIGRLLPELMTWFENHAQAADAGLAGSMEDVGYDVRSGVMTNPPRGGATAEDGEPVTENSGCGSSSC</sequence>
<reference evidence="6 7" key="1">
    <citation type="submission" date="2019-02" db="EMBL/GenBank/DDBJ databases">
        <title>Complete Genome Sequence and Methylome Analysis of Sphaerotilus natans subsp. sulfidivorans D-507.</title>
        <authorList>
            <person name="Fomenkov A."/>
            <person name="Gridneva E."/>
            <person name="Smolyakov D."/>
            <person name="Dubinina G."/>
            <person name="Vincze T."/>
            <person name="Grabovich M."/>
            <person name="Roberts R.J."/>
        </authorList>
    </citation>
    <scope>NUCLEOTIDE SEQUENCE [LARGE SCALE GENOMIC DNA]</scope>
    <source>
        <strain evidence="6 7">D-507</strain>
    </source>
</reference>
<dbReference type="PANTHER" id="PTHR37164:SF1">
    <property type="entry name" value="BACTERIOHEMERYTHRIN"/>
    <property type="match status" value="1"/>
</dbReference>
<dbReference type="Proteomes" id="UP000323522">
    <property type="component" value="Chromosome"/>
</dbReference>
<feature type="region of interest" description="Disordered" evidence="4">
    <location>
        <begin position="191"/>
        <end position="220"/>
    </location>
</feature>
<evidence type="ECO:0000313" key="6">
    <source>
        <dbReference type="EMBL" id="QEN01416.1"/>
    </source>
</evidence>
<dbReference type="OrthoDB" id="5296936at2"/>
<dbReference type="SUPFAM" id="SSF47188">
    <property type="entry name" value="Hemerythrin-like"/>
    <property type="match status" value="1"/>
</dbReference>
<protein>
    <submittedName>
        <fullName evidence="6">Hemerythrin</fullName>
    </submittedName>
</protein>
<dbReference type="EMBL" id="CP035708">
    <property type="protein sequence ID" value="QEN01416.1"/>
    <property type="molecule type" value="Genomic_DNA"/>
</dbReference>
<dbReference type="PANTHER" id="PTHR37164">
    <property type="entry name" value="BACTERIOHEMERYTHRIN"/>
    <property type="match status" value="1"/>
</dbReference>
<name>A0A5C1Q3U3_9BURK</name>
<dbReference type="InterPro" id="IPR012827">
    <property type="entry name" value="Hemerythrin_metal-bd"/>
</dbReference>
<evidence type="ECO:0000313" key="7">
    <source>
        <dbReference type="Proteomes" id="UP000323522"/>
    </source>
</evidence>
<accession>A0A5C1Q3U3</accession>
<evidence type="ECO:0000256" key="1">
    <source>
        <dbReference type="ARBA" id="ARBA00010587"/>
    </source>
</evidence>
<dbReference type="Gene3D" id="1.20.120.50">
    <property type="entry name" value="Hemerythrin-like"/>
    <property type="match status" value="1"/>
</dbReference>
<gene>
    <name evidence="6" type="ORF">EWH46_11905</name>
</gene>
<evidence type="ECO:0000256" key="4">
    <source>
        <dbReference type="SAM" id="MobiDB-lite"/>
    </source>
</evidence>
<dbReference type="InterPro" id="IPR012312">
    <property type="entry name" value="Hemerythrin-like"/>
</dbReference>
<dbReference type="InterPro" id="IPR035938">
    <property type="entry name" value="Hemerythrin-like_sf"/>
</dbReference>
<feature type="domain" description="Hemerythrin-like" evidence="5">
    <location>
        <begin position="70"/>
        <end position="175"/>
    </location>
</feature>
<dbReference type="KEGG" id="snn:EWH46_11905"/>
<feature type="compositionally biased region" description="Polar residues" evidence="4">
    <location>
        <begin position="210"/>
        <end position="220"/>
    </location>
</feature>
<keyword evidence="3" id="KW-0408">Iron</keyword>